<reference evidence="5 6" key="1">
    <citation type="submission" date="2018-06" db="EMBL/GenBank/DDBJ databases">
        <authorList>
            <consortium name="Pathogen Informatics"/>
            <person name="Doyle S."/>
        </authorList>
    </citation>
    <scope>NUCLEOTIDE SEQUENCE [LARGE SCALE GENOMIC DNA]</scope>
    <source>
        <strain evidence="5 6">NCTC12121</strain>
    </source>
</reference>
<dbReference type="FunFam" id="1.10.10.10:FF:000153">
    <property type="entry name" value="LuxR family transcriptional regulator"/>
    <property type="match status" value="1"/>
</dbReference>
<protein>
    <submittedName>
        <fullName evidence="5">CsgBAC operon transcriptional regulatory protein</fullName>
    </submittedName>
</protein>
<dbReference type="InterPro" id="IPR036388">
    <property type="entry name" value="WH-like_DNA-bd_sf"/>
</dbReference>
<evidence type="ECO:0000313" key="5">
    <source>
        <dbReference type="EMBL" id="STC86794.1"/>
    </source>
</evidence>
<dbReference type="GO" id="GO:0006355">
    <property type="term" value="P:regulation of DNA-templated transcription"/>
    <property type="evidence" value="ECO:0007669"/>
    <property type="project" value="InterPro"/>
</dbReference>
<dbReference type="PROSITE" id="PS50043">
    <property type="entry name" value="HTH_LUXR_2"/>
    <property type="match status" value="1"/>
</dbReference>
<dbReference type="EMBL" id="UFXZ01000001">
    <property type="protein sequence ID" value="STC86794.1"/>
    <property type="molecule type" value="Genomic_DNA"/>
</dbReference>
<dbReference type="InterPro" id="IPR000792">
    <property type="entry name" value="Tscrpt_reg_LuxR_C"/>
</dbReference>
<dbReference type="SMART" id="SM00421">
    <property type="entry name" value="HTH_LUXR"/>
    <property type="match status" value="1"/>
</dbReference>
<accession>A0A376DCY6</accession>
<evidence type="ECO:0000256" key="2">
    <source>
        <dbReference type="ARBA" id="ARBA00023125"/>
    </source>
</evidence>
<dbReference type="PROSITE" id="PS00622">
    <property type="entry name" value="HTH_LUXR_1"/>
    <property type="match status" value="1"/>
</dbReference>
<dbReference type="PANTHER" id="PTHR44688">
    <property type="entry name" value="DNA-BINDING TRANSCRIPTIONAL ACTIVATOR DEVR_DOSR"/>
    <property type="match status" value="1"/>
</dbReference>
<dbReference type="Gene3D" id="1.10.10.10">
    <property type="entry name" value="Winged helix-like DNA-binding domain superfamily/Winged helix DNA-binding domain"/>
    <property type="match status" value="1"/>
</dbReference>
<evidence type="ECO:0000256" key="3">
    <source>
        <dbReference type="ARBA" id="ARBA00023163"/>
    </source>
</evidence>
<dbReference type="AlphaFoldDB" id="A0A376DCY6"/>
<dbReference type="RefSeq" id="WP_024522385.1">
    <property type="nucleotide sequence ID" value="NZ_CP065626.1"/>
</dbReference>
<dbReference type="SUPFAM" id="SSF46894">
    <property type="entry name" value="C-terminal effector domain of the bipartite response regulators"/>
    <property type="match status" value="1"/>
</dbReference>
<keyword evidence="2" id="KW-0238">DNA-binding</keyword>
<dbReference type="GO" id="GO:0003677">
    <property type="term" value="F:DNA binding"/>
    <property type="evidence" value="ECO:0007669"/>
    <property type="project" value="UniProtKB-KW"/>
</dbReference>
<evidence type="ECO:0000256" key="1">
    <source>
        <dbReference type="ARBA" id="ARBA00023015"/>
    </source>
</evidence>
<evidence type="ECO:0000259" key="4">
    <source>
        <dbReference type="PROSITE" id="PS50043"/>
    </source>
</evidence>
<gene>
    <name evidence="5" type="primary">csgD</name>
    <name evidence="5" type="ORF">NCTC12121_01273</name>
</gene>
<dbReference type="Gene3D" id="3.40.50.2300">
    <property type="match status" value="1"/>
</dbReference>
<dbReference type="Proteomes" id="UP000255248">
    <property type="component" value="Unassembled WGS sequence"/>
</dbReference>
<dbReference type="STRING" id="93378.A9798_05930"/>
<proteinExistence type="predicted"/>
<keyword evidence="1" id="KW-0805">Transcription regulation</keyword>
<evidence type="ECO:0000313" key="6">
    <source>
        <dbReference type="Proteomes" id="UP000255248"/>
    </source>
</evidence>
<dbReference type="PANTHER" id="PTHR44688:SF16">
    <property type="entry name" value="DNA-BINDING TRANSCRIPTIONAL ACTIVATOR DEVR_DOSR"/>
    <property type="match status" value="1"/>
</dbReference>
<sequence>MMAISHDVFKGKKVLSLITSRTLQSMLLADVLNNYLGVSICLCDSTKNITDLLDASPLVIFDAALLEGEQAQRDFWSQLILHRPRVSQIILINVQRQDRALMWQRHANIVAAFPAQMHLRILLHRLRALLFAQSPASVSTDKRTLRPRRPPLPLTLRELEVIKAMQQGASNQDISHMLYISENTVRTHIYNIFKKIAVKNRTQAVKWADMHLDKHADVTLEHE</sequence>
<name>A0A376DCY6_9GAMM</name>
<dbReference type="Pfam" id="PF00196">
    <property type="entry name" value="GerE"/>
    <property type="match status" value="1"/>
</dbReference>
<keyword evidence="3" id="KW-0804">Transcription</keyword>
<dbReference type="OrthoDB" id="561214at2"/>
<dbReference type="PRINTS" id="PR00038">
    <property type="entry name" value="HTHLUXR"/>
</dbReference>
<organism evidence="5 6">
    <name type="scientific">Edwardsiella hoshinae</name>
    <dbReference type="NCBI Taxonomy" id="93378"/>
    <lineage>
        <taxon>Bacteria</taxon>
        <taxon>Pseudomonadati</taxon>
        <taxon>Pseudomonadota</taxon>
        <taxon>Gammaproteobacteria</taxon>
        <taxon>Enterobacterales</taxon>
        <taxon>Hafniaceae</taxon>
        <taxon>Edwardsiella</taxon>
    </lineage>
</organism>
<feature type="domain" description="HTH luxR-type" evidence="4">
    <location>
        <begin position="147"/>
        <end position="212"/>
    </location>
</feature>
<dbReference type="InterPro" id="IPR016032">
    <property type="entry name" value="Sig_transdc_resp-reg_C-effctor"/>
</dbReference>
<dbReference type="CDD" id="cd06170">
    <property type="entry name" value="LuxR_C_like"/>
    <property type="match status" value="1"/>
</dbReference>